<accession>A0A5B0MKC8</accession>
<evidence type="ECO:0000313" key="2">
    <source>
        <dbReference type="EMBL" id="KAA1077355.1"/>
    </source>
</evidence>
<keyword evidence="1" id="KW-0732">Signal</keyword>
<feature type="chain" id="PRO_5023035814" evidence="1">
    <location>
        <begin position="19"/>
        <end position="118"/>
    </location>
</feature>
<dbReference type="AlphaFoldDB" id="A0A5B0MKC8"/>
<dbReference type="EMBL" id="VSWC01000144">
    <property type="protein sequence ID" value="KAA1077355.1"/>
    <property type="molecule type" value="Genomic_DNA"/>
</dbReference>
<proteinExistence type="predicted"/>
<organism evidence="2 3">
    <name type="scientific">Puccinia graminis f. sp. tritici</name>
    <dbReference type="NCBI Taxonomy" id="56615"/>
    <lineage>
        <taxon>Eukaryota</taxon>
        <taxon>Fungi</taxon>
        <taxon>Dikarya</taxon>
        <taxon>Basidiomycota</taxon>
        <taxon>Pucciniomycotina</taxon>
        <taxon>Pucciniomycetes</taxon>
        <taxon>Pucciniales</taxon>
        <taxon>Pucciniaceae</taxon>
        <taxon>Puccinia</taxon>
    </lineage>
</organism>
<feature type="signal peptide" evidence="1">
    <location>
        <begin position="1"/>
        <end position="18"/>
    </location>
</feature>
<protein>
    <submittedName>
        <fullName evidence="2">Uncharacterized protein</fullName>
    </submittedName>
</protein>
<sequence length="118" mass="13121">MKLPTAILALVLAGFSNAEELIQCITCKAFSGVIREKKIHLCGYSGPLMANNEVCEELREKVHVHCTNIPECGQYFSMNAEPDQNTKTMLKKCEHQNSIILTPYSSTSHSEPLLNLLV</sequence>
<name>A0A5B0MKC8_PUCGR</name>
<reference evidence="2 3" key="1">
    <citation type="submission" date="2019-05" db="EMBL/GenBank/DDBJ databases">
        <title>Emergence of the Ug99 lineage of the wheat stem rust pathogen through somatic hybridization.</title>
        <authorList>
            <person name="Li F."/>
            <person name="Upadhyaya N.M."/>
            <person name="Sperschneider J."/>
            <person name="Matny O."/>
            <person name="Nguyen-Phuc H."/>
            <person name="Mago R."/>
            <person name="Raley C."/>
            <person name="Miller M.E."/>
            <person name="Silverstein K.A.T."/>
            <person name="Henningsen E."/>
            <person name="Hirsch C.D."/>
            <person name="Visser B."/>
            <person name="Pretorius Z.A."/>
            <person name="Steffenson B.J."/>
            <person name="Schwessinger B."/>
            <person name="Dodds P.N."/>
            <person name="Figueroa M."/>
        </authorList>
    </citation>
    <scope>NUCLEOTIDE SEQUENCE [LARGE SCALE GENOMIC DNA]</scope>
    <source>
        <strain evidence="2">21-0</strain>
    </source>
</reference>
<keyword evidence="3" id="KW-1185">Reference proteome</keyword>
<evidence type="ECO:0000313" key="3">
    <source>
        <dbReference type="Proteomes" id="UP000324748"/>
    </source>
</evidence>
<dbReference type="OrthoDB" id="10272403at2759"/>
<evidence type="ECO:0000256" key="1">
    <source>
        <dbReference type="SAM" id="SignalP"/>
    </source>
</evidence>
<comment type="caution">
    <text evidence="2">The sequence shown here is derived from an EMBL/GenBank/DDBJ whole genome shotgun (WGS) entry which is preliminary data.</text>
</comment>
<dbReference type="Proteomes" id="UP000324748">
    <property type="component" value="Unassembled WGS sequence"/>
</dbReference>
<gene>
    <name evidence="2" type="ORF">PGT21_004337</name>
</gene>